<keyword evidence="3 6" id="KW-0812">Transmembrane</keyword>
<evidence type="ECO:0000256" key="2">
    <source>
        <dbReference type="ARBA" id="ARBA00022475"/>
    </source>
</evidence>
<feature type="transmembrane region" description="Helical" evidence="6">
    <location>
        <begin position="346"/>
        <end position="368"/>
    </location>
</feature>
<feature type="transmembrane region" description="Helical" evidence="6">
    <location>
        <begin position="267"/>
        <end position="293"/>
    </location>
</feature>
<evidence type="ECO:0008006" key="9">
    <source>
        <dbReference type="Google" id="ProtNLM"/>
    </source>
</evidence>
<sequence length="497" mass="51859">MSGFRGRLARLVPHLRPLGLESTTQGTIAQRGALSMAGLLAQGGLRFATSWLIGQVAGKVVLGTVAAAMSMGTILALLWPTTTGSAASKYIARARGAQDTVELHAVTAHFRRRALQSGIVLSLLAFPLWATVGNGLWPEAWAVSAFTAAYAGYTFTRGVQYGTGQVARATLWDIGCAAIGLAVLVALLLLGVRGPALLSALALSYAAYTLGGLPRGVDRGATLPAGLRSELDQVVLLGVAGSVASSGFLQISMIVAKNLDAAEAGQFAAAMTTATPASLLAVSLSLVLFPALAEEWGRGDKALFRTQTDQATRVLVLAMVTVLGSMILCSRLVMSLWGPQFDAETLVFPLLLLAILASNIATASVNALATRSKNLMQLSSGASLIGLAVGALVWVFVIPSLGIVGIAIGYLAGTLVGALVPLVTEWRIGGHRWGLLLGRAALGLVLLIGLFVAERALGVPVLAEPLIALLFCLVWWTLSRKDLRLVPRRRRTPHPSA</sequence>
<protein>
    <recommendedName>
        <fullName evidence="9">Lipopolysaccharide biosynthesis protein</fullName>
    </recommendedName>
</protein>
<keyword evidence="2" id="KW-1003">Cell membrane</keyword>
<dbReference type="RefSeq" id="WP_159903862.1">
    <property type="nucleotide sequence ID" value="NZ_BAABFX010000001.1"/>
</dbReference>
<evidence type="ECO:0000313" key="7">
    <source>
        <dbReference type="EMBL" id="GAA4386391.1"/>
    </source>
</evidence>
<dbReference type="EMBL" id="BAABFX010000001">
    <property type="protein sequence ID" value="GAA4386391.1"/>
    <property type="molecule type" value="Genomic_DNA"/>
</dbReference>
<feature type="transmembrane region" description="Helical" evidence="6">
    <location>
        <begin position="60"/>
        <end position="79"/>
    </location>
</feature>
<evidence type="ECO:0000256" key="3">
    <source>
        <dbReference type="ARBA" id="ARBA00022692"/>
    </source>
</evidence>
<dbReference type="PANTHER" id="PTHR30250">
    <property type="entry name" value="PST FAMILY PREDICTED COLANIC ACID TRANSPORTER"/>
    <property type="match status" value="1"/>
</dbReference>
<dbReference type="InterPro" id="IPR050833">
    <property type="entry name" value="Poly_Biosynth_Transport"/>
</dbReference>
<organism evidence="7 8">
    <name type="scientific">Ornithinibacter aureus</name>
    <dbReference type="NCBI Taxonomy" id="622664"/>
    <lineage>
        <taxon>Bacteria</taxon>
        <taxon>Bacillati</taxon>
        <taxon>Actinomycetota</taxon>
        <taxon>Actinomycetes</taxon>
        <taxon>Micrococcales</taxon>
        <taxon>Intrasporangiaceae</taxon>
        <taxon>Ornithinibacter</taxon>
    </lineage>
</organism>
<feature type="transmembrane region" description="Helical" evidence="6">
    <location>
        <begin position="375"/>
        <end position="397"/>
    </location>
</feature>
<comment type="caution">
    <text evidence="7">The sequence shown here is derived from an EMBL/GenBank/DDBJ whole genome shotgun (WGS) entry which is preliminary data.</text>
</comment>
<feature type="transmembrane region" description="Helical" evidence="6">
    <location>
        <begin position="435"/>
        <end position="453"/>
    </location>
</feature>
<evidence type="ECO:0000256" key="1">
    <source>
        <dbReference type="ARBA" id="ARBA00004651"/>
    </source>
</evidence>
<name>A0ABP8J7I3_9MICO</name>
<feature type="transmembrane region" description="Helical" evidence="6">
    <location>
        <begin position="234"/>
        <end position="255"/>
    </location>
</feature>
<evidence type="ECO:0000313" key="8">
    <source>
        <dbReference type="Proteomes" id="UP001500390"/>
    </source>
</evidence>
<keyword evidence="4 6" id="KW-1133">Transmembrane helix</keyword>
<evidence type="ECO:0000256" key="6">
    <source>
        <dbReference type="SAM" id="Phobius"/>
    </source>
</evidence>
<feature type="transmembrane region" description="Helical" evidence="6">
    <location>
        <begin position="114"/>
        <end position="134"/>
    </location>
</feature>
<gene>
    <name evidence="7" type="ORF">GCM10023153_00090</name>
</gene>
<reference evidence="8" key="1">
    <citation type="journal article" date="2019" name="Int. J. Syst. Evol. Microbiol.">
        <title>The Global Catalogue of Microorganisms (GCM) 10K type strain sequencing project: providing services to taxonomists for standard genome sequencing and annotation.</title>
        <authorList>
            <consortium name="The Broad Institute Genomics Platform"/>
            <consortium name="The Broad Institute Genome Sequencing Center for Infectious Disease"/>
            <person name="Wu L."/>
            <person name="Ma J."/>
        </authorList>
    </citation>
    <scope>NUCLEOTIDE SEQUENCE [LARGE SCALE GENOMIC DNA]</scope>
    <source>
        <strain evidence="8">JCM 17738</strain>
    </source>
</reference>
<feature type="transmembrane region" description="Helical" evidence="6">
    <location>
        <begin position="314"/>
        <end position="334"/>
    </location>
</feature>
<evidence type="ECO:0000256" key="4">
    <source>
        <dbReference type="ARBA" id="ARBA00022989"/>
    </source>
</evidence>
<feature type="transmembrane region" description="Helical" evidence="6">
    <location>
        <begin position="403"/>
        <end position="423"/>
    </location>
</feature>
<feature type="transmembrane region" description="Helical" evidence="6">
    <location>
        <begin position="171"/>
        <end position="190"/>
    </location>
</feature>
<keyword evidence="8" id="KW-1185">Reference proteome</keyword>
<feature type="transmembrane region" description="Helical" evidence="6">
    <location>
        <begin position="459"/>
        <end position="478"/>
    </location>
</feature>
<keyword evidence="5 6" id="KW-0472">Membrane</keyword>
<feature type="transmembrane region" description="Helical" evidence="6">
    <location>
        <begin position="140"/>
        <end position="159"/>
    </location>
</feature>
<proteinExistence type="predicted"/>
<dbReference type="Proteomes" id="UP001500390">
    <property type="component" value="Unassembled WGS sequence"/>
</dbReference>
<feature type="transmembrane region" description="Helical" evidence="6">
    <location>
        <begin position="196"/>
        <end position="213"/>
    </location>
</feature>
<dbReference type="PANTHER" id="PTHR30250:SF11">
    <property type="entry name" value="O-ANTIGEN TRANSPORTER-RELATED"/>
    <property type="match status" value="1"/>
</dbReference>
<evidence type="ECO:0000256" key="5">
    <source>
        <dbReference type="ARBA" id="ARBA00023136"/>
    </source>
</evidence>
<comment type="subcellular location">
    <subcellularLocation>
        <location evidence="1">Cell membrane</location>
        <topology evidence="1">Multi-pass membrane protein</topology>
    </subcellularLocation>
</comment>
<accession>A0ABP8J7I3</accession>